<feature type="transmembrane region" description="Helical" evidence="1">
    <location>
        <begin position="6"/>
        <end position="29"/>
    </location>
</feature>
<sequence length="64" mass="6979">MDGKKFALTVVGIIVGVSLLIVVAMLLFFKYYEPKQPEGEPKTTDESSLLTPAQAPTIIVLNSR</sequence>
<comment type="caution">
    <text evidence="2">The sequence shown here is derived from an EMBL/GenBank/DDBJ whole genome shotgun (WGS) entry which is preliminary data.</text>
</comment>
<keyword evidence="3" id="KW-1185">Reference proteome</keyword>
<keyword evidence="1" id="KW-0472">Membrane</keyword>
<keyword evidence="1" id="KW-0812">Transmembrane</keyword>
<keyword evidence="1" id="KW-1133">Transmembrane helix</keyword>
<protein>
    <submittedName>
        <fullName evidence="2">Uncharacterized protein</fullName>
    </submittedName>
</protein>
<dbReference type="RefSeq" id="WP_326122473.1">
    <property type="nucleotide sequence ID" value="NZ_JARSFG010000007.1"/>
</dbReference>
<accession>A0AAW9NJS1</accession>
<evidence type="ECO:0000313" key="3">
    <source>
        <dbReference type="Proteomes" id="UP001344888"/>
    </source>
</evidence>
<dbReference type="EMBL" id="JARSFG010000007">
    <property type="protein sequence ID" value="MEC1177962.1"/>
    <property type="molecule type" value="Genomic_DNA"/>
</dbReference>
<name>A0AAW9NJS1_9BACL</name>
<gene>
    <name evidence="2" type="ORF">P9B03_05650</name>
</gene>
<dbReference type="Proteomes" id="UP001344888">
    <property type="component" value="Unassembled WGS sequence"/>
</dbReference>
<evidence type="ECO:0000256" key="1">
    <source>
        <dbReference type="SAM" id="Phobius"/>
    </source>
</evidence>
<reference evidence="2 3" key="1">
    <citation type="submission" date="2023-03" db="EMBL/GenBank/DDBJ databases">
        <title>Bacillus Genome Sequencing.</title>
        <authorList>
            <person name="Dunlap C."/>
        </authorList>
    </citation>
    <scope>NUCLEOTIDE SEQUENCE [LARGE SCALE GENOMIC DNA]</scope>
    <source>
        <strain evidence="2 3">B-59205</strain>
    </source>
</reference>
<proteinExistence type="predicted"/>
<dbReference type="AlphaFoldDB" id="A0AAW9NJS1"/>
<evidence type="ECO:0000313" key="2">
    <source>
        <dbReference type="EMBL" id="MEC1177962.1"/>
    </source>
</evidence>
<organism evidence="2 3">
    <name type="scientific">Metasolibacillus meyeri</name>
    <dbReference type="NCBI Taxonomy" id="1071052"/>
    <lineage>
        <taxon>Bacteria</taxon>
        <taxon>Bacillati</taxon>
        <taxon>Bacillota</taxon>
        <taxon>Bacilli</taxon>
        <taxon>Bacillales</taxon>
        <taxon>Caryophanaceae</taxon>
        <taxon>Metasolibacillus</taxon>
    </lineage>
</organism>